<dbReference type="GO" id="GO:0005506">
    <property type="term" value="F:iron ion binding"/>
    <property type="evidence" value="ECO:0007669"/>
    <property type="project" value="InterPro"/>
</dbReference>
<sequence>MRYLIFIGLTAAAGLAQAADLNAAVDLAKASGCYSCHANAEKVVGPAFSAIADKYKDEKDAAASLAQSIQNGSKGKWGRIPMPAHPSLSAADLKTLSAWVLTVKP</sequence>
<dbReference type="InterPro" id="IPR002324">
    <property type="entry name" value="Cyt_c_ID"/>
</dbReference>
<name>A0A6G8IDY7_9BURK</name>
<feature type="chain" id="PRO_5026298787" evidence="7">
    <location>
        <begin position="19"/>
        <end position="105"/>
    </location>
</feature>
<dbReference type="Gene3D" id="1.10.760.10">
    <property type="entry name" value="Cytochrome c-like domain"/>
    <property type="match status" value="1"/>
</dbReference>
<keyword evidence="10" id="KW-1185">Reference proteome</keyword>
<keyword evidence="1" id="KW-0813">Transport</keyword>
<proteinExistence type="predicted"/>
<dbReference type="SUPFAM" id="SSF46626">
    <property type="entry name" value="Cytochrome c"/>
    <property type="match status" value="1"/>
</dbReference>
<evidence type="ECO:0000256" key="4">
    <source>
        <dbReference type="ARBA" id="ARBA00022982"/>
    </source>
</evidence>
<keyword evidence="7" id="KW-0732">Signal</keyword>
<dbReference type="InterPro" id="IPR036909">
    <property type="entry name" value="Cyt_c-like_dom_sf"/>
</dbReference>
<keyword evidence="4" id="KW-0249">Electron transport</keyword>
<keyword evidence="5 6" id="KW-0408">Iron</keyword>
<dbReference type="Pfam" id="PF00034">
    <property type="entry name" value="Cytochrom_C"/>
    <property type="match status" value="1"/>
</dbReference>
<feature type="binding site" description="covalent" evidence="6">
    <location>
        <position position="37"/>
    </location>
    <ligand>
        <name>heme c</name>
        <dbReference type="ChEBI" id="CHEBI:61717"/>
    </ligand>
</feature>
<reference evidence="9 10" key="1">
    <citation type="submission" date="2020-03" db="EMBL/GenBank/DDBJ databases">
        <title>Hydrogenophaga sp. nov. isolated from cyanobacterial mat.</title>
        <authorList>
            <person name="Thorat V."/>
            <person name="Kirdat K."/>
            <person name="Tiwarekar B."/>
            <person name="Costa E.D."/>
            <person name="Yadav A."/>
        </authorList>
    </citation>
    <scope>NUCLEOTIDE SEQUENCE [LARGE SCALE GENOMIC DNA]</scope>
    <source>
        <strain evidence="9 10">BA0156</strain>
    </source>
</reference>
<evidence type="ECO:0000256" key="3">
    <source>
        <dbReference type="ARBA" id="ARBA00022723"/>
    </source>
</evidence>
<dbReference type="PROSITE" id="PS51007">
    <property type="entry name" value="CYTC"/>
    <property type="match status" value="1"/>
</dbReference>
<keyword evidence="2 6" id="KW-0349">Heme</keyword>
<dbReference type="AlphaFoldDB" id="A0A6G8IDY7"/>
<dbReference type="GO" id="GO:0009055">
    <property type="term" value="F:electron transfer activity"/>
    <property type="evidence" value="ECO:0007669"/>
    <property type="project" value="InterPro"/>
</dbReference>
<evidence type="ECO:0000256" key="1">
    <source>
        <dbReference type="ARBA" id="ARBA00022448"/>
    </source>
</evidence>
<dbReference type="EMBL" id="CP049989">
    <property type="protein sequence ID" value="QIM51275.1"/>
    <property type="molecule type" value="Genomic_DNA"/>
</dbReference>
<dbReference type="KEGG" id="hcz:G9Q37_03560"/>
<keyword evidence="3 6" id="KW-0479">Metal-binding</keyword>
<accession>A0A6G8IDY7</accession>
<dbReference type="PRINTS" id="PR00606">
    <property type="entry name" value="CYTCHROMECID"/>
</dbReference>
<gene>
    <name evidence="9" type="ORF">G9Q37_03560</name>
</gene>
<dbReference type="Proteomes" id="UP000503162">
    <property type="component" value="Chromosome"/>
</dbReference>
<evidence type="ECO:0000256" key="7">
    <source>
        <dbReference type="SAM" id="SignalP"/>
    </source>
</evidence>
<evidence type="ECO:0000259" key="8">
    <source>
        <dbReference type="PROSITE" id="PS51007"/>
    </source>
</evidence>
<evidence type="ECO:0000313" key="10">
    <source>
        <dbReference type="Proteomes" id="UP000503162"/>
    </source>
</evidence>
<evidence type="ECO:0000256" key="6">
    <source>
        <dbReference type="PIRSR" id="PIRSR602324-1"/>
    </source>
</evidence>
<dbReference type="RefSeq" id="WP_166224661.1">
    <property type="nucleotide sequence ID" value="NZ_CP049989.1"/>
</dbReference>
<feature type="binding site" description="covalent" evidence="6">
    <location>
        <position position="33"/>
    </location>
    <ligand>
        <name>heme c</name>
        <dbReference type="ChEBI" id="CHEBI:61717"/>
    </ligand>
</feature>
<feature type="signal peptide" evidence="7">
    <location>
        <begin position="1"/>
        <end position="18"/>
    </location>
</feature>
<protein>
    <submittedName>
        <fullName evidence="9">C-type cytochrome</fullName>
    </submittedName>
</protein>
<feature type="binding site" description="covalent" evidence="6">
    <location>
        <position position="82"/>
    </location>
    <ligand>
        <name>heme c</name>
        <dbReference type="ChEBI" id="CHEBI:61717"/>
    </ligand>
</feature>
<feature type="domain" description="Cytochrome c" evidence="8">
    <location>
        <begin position="19"/>
        <end position="104"/>
    </location>
</feature>
<evidence type="ECO:0000256" key="5">
    <source>
        <dbReference type="ARBA" id="ARBA00023004"/>
    </source>
</evidence>
<dbReference type="InterPro" id="IPR009056">
    <property type="entry name" value="Cyt_c-like_dom"/>
</dbReference>
<dbReference type="GO" id="GO:0020037">
    <property type="term" value="F:heme binding"/>
    <property type="evidence" value="ECO:0007669"/>
    <property type="project" value="InterPro"/>
</dbReference>
<comment type="PTM">
    <text evidence="6">Binds 1 heme c group covalently per subunit.</text>
</comment>
<evidence type="ECO:0000256" key="2">
    <source>
        <dbReference type="ARBA" id="ARBA00022617"/>
    </source>
</evidence>
<evidence type="ECO:0000313" key="9">
    <source>
        <dbReference type="EMBL" id="QIM51275.1"/>
    </source>
</evidence>
<organism evidence="9 10">
    <name type="scientific">Hydrogenophaga crocea</name>
    <dbReference type="NCBI Taxonomy" id="2716225"/>
    <lineage>
        <taxon>Bacteria</taxon>
        <taxon>Pseudomonadati</taxon>
        <taxon>Pseudomonadota</taxon>
        <taxon>Betaproteobacteria</taxon>
        <taxon>Burkholderiales</taxon>
        <taxon>Comamonadaceae</taxon>
        <taxon>Hydrogenophaga</taxon>
    </lineage>
</organism>